<evidence type="ECO:0000313" key="3">
    <source>
        <dbReference type="EMBL" id="CAI73681.1"/>
    </source>
</evidence>
<proteinExistence type="predicted"/>
<dbReference type="KEGG" id="tan:TA20990"/>
<gene>
    <name evidence="3" type="ORF">TA20990</name>
</gene>
<evidence type="ECO:0000256" key="1">
    <source>
        <dbReference type="SAM" id="MobiDB-lite"/>
    </source>
</evidence>
<dbReference type="eggNOG" id="ENOG502QY7D">
    <property type="taxonomic scope" value="Eukaryota"/>
</dbReference>
<evidence type="ECO:0000256" key="2">
    <source>
        <dbReference type="SAM" id="SignalP"/>
    </source>
</evidence>
<feature type="region of interest" description="Disordered" evidence="1">
    <location>
        <begin position="37"/>
        <end position="92"/>
    </location>
</feature>
<dbReference type="OMA" id="CESSDKF"/>
<sequence length="174" mass="20028">MQFIIPLYLLISLWALRVCESADRFSEFFKKYRATKQIDSSDEEVEQGASKDRRKYKGNRDKKTEQGEKCEKEDKGDKAGAGDSEKPDKVVVVGGPGLVKPIYLSEPIGKVNEPEIIKVTLLDSEDEEEERKRQEEEKRKNSYLIYTNEELQATQLGIGVNFHDLEPKYECFQS</sequence>
<accession>Q4UGV8</accession>
<organism evidence="3 4">
    <name type="scientific">Theileria annulata</name>
    <dbReference type="NCBI Taxonomy" id="5874"/>
    <lineage>
        <taxon>Eukaryota</taxon>
        <taxon>Sar</taxon>
        <taxon>Alveolata</taxon>
        <taxon>Apicomplexa</taxon>
        <taxon>Aconoidasida</taxon>
        <taxon>Piroplasmida</taxon>
        <taxon>Theileriidae</taxon>
        <taxon>Theileria</taxon>
    </lineage>
</organism>
<feature type="compositionally biased region" description="Basic and acidic residues" evidence="1">
    <location>
        <begin position="58"/>
        <end position="89"/>
    </location>
</feature>
<keyword evidence="4" id="KW-1185">Reference proteome</keyword>
<feature type="chain" id="PRO_5004245093" evidence="2">
    <location>
        <begin position="22"/>
        <end position="174"/>
    </location>
</feature>
<name>Q4UGV8_THEAN</name>
<feature type="signal peptide" evidence="2">
    <location>
        <begin position="1"/>
        <end position="21"/>
    </location>
</feature>
<protein>
    <submittedName>
        <fullName evidence="3">Uncharacterized protein</fullName>
    </submittedName>
</protein>
<keyword evidence="2" id="KW-0732">Signal</keyword>
<dbReference type="Proteomes" id="UP000001950">
    <property type="component" value="Chromosome 1"/>
</dbReference>
<dbReference type="GeneID" id="3863720"/>
<evidence type="ECO:0000313" key="4">
    <source>
        <dbReference type="Proteomes" id="UP000001950"/>
    </source>
</evidence>
<dbReference type="EMBL" id="CR940347">
    <property type="protein sequence ID" value="CAI73681.1"/>
    <property type="molecule type" value="Genomic_DNA"/>
</dbReference>
<dbReference type="InParanoid" id="Q4UGV8"/>
<dbReference type="AlphaFoldDB" id="Q4UGV8"/>
<dbReference type="VEuPathDB" id="PiroplasmaDB:TA20990"/>
<dbReference type="OrthoDB" id="10665152at2759"/>
<dbReference type="RefSeq" id="XP_954358.1">
    <property type="nucleotide sequence ID" value="XM_949265.1"/>
</dbReference>
<reference evidence="3 4" key="1">
    <citation type="journal article" date="2005" name="Science">
        <title>Genome of the host-cell transforming parasite Theileria annulata compared with T. parva.</title>
        <authorList>
            <person name="Pain A."/>
            <person name="Renauld H."/>
            <person name="Berriman M."/>
            <person name="Murphy L."/>
            <person name="Yeats C.A."/>
            <person name="Weir W."/>
            <person name="Kerhornou A."/>
            <person name="Aslett M."/>
            <person name="Bishop R."/>
            <person name="Bouchier C."/>
            <person name="Cochet M."/>
            <person name="Coulson R.M.R."/>
            <person name="Cronin A."/>
            <person name="de Villiers E.P."/>
            <person name="Fraser A."/>
            <person name="Fosker N."/>
            <person name="Gardner M."/>
            <person name="Goble A."/>
            <person name="Griffiths-Jones S."/>
            <person name="Harris D.E."/>
            <person name="Katzer F."/>
            <person name="Larke N."/>
            <person name="Lord A."/>
            <person name="Maser P."/>
            <person name="McKellar S."/>
            <person name="Mooney P."/>
            <person name="Morton F."/>
            <person name="Nene V."/>
            <person name="O'Neil S."/>
            <person name="Price C."/>
            <person name="Quail M.A."/>
            <person name="Rabbinowitsch E."/>
            <person name="Rawlings N.D."/>
            <person name="Rutter S."/>
            <person name="Saunders D."/>
            <person name="Seeger K."/>
            <person name="Shah T."/>
            <person name="Squares R."/>
            <person name="Squares S."/>
            <person name="Tivey A."/>
            <person name="Walker A.R."/>
            <person name="Woodward J."/>
            <person name="Dobbelaere D.A.E."/>
            <person name="Langsley G."/>
            <person name="Rajandream M.A."/>
            <person name="McKeever D."/>
            <person name="Shiels B."/>
            <person name="Tait A."/>
            <person name="Barrell B.G."/>
            <person name="Hall N."/>
        </authorList>
    </citation>
    <scope>NUCLEOTIDE SEQUENCE [LARGE SCALE GENOMIC DNA]</scope>
    <source>
        <strain evidence="4">Ankara</strain>
    </source>
</reference>